<evidence type="ECO:0000256" key="2">
    <source>
        <dbReference type="ARBA" id="ARBA00006679"/>
    </source>
</evidence>
<protein>
    <submittedName>
        <fullName evidence="8">DoxX family protein</fullName>
    </submittedName>
</protein>
<dbReference type="KEGG" id="nso:NIASO_02170"/>
<feature type="transmembrane region" description="Helical" evidence="7">
    <location>
        <begin position="111"/>
        <end position="129"/>
    </location>
</feature>
<name>W0EU24_9BACT</name>
<dbReference type="Proteomes" id="UP000003586">
    <property type="component" value="Chromosome"/>
</dbReference>
<keyword evidence="6 7" id="KW-0472">Membrane</keyword>
<reference evidence="8 9" key="1">
    <citation type="submission" date="2013-12" db="EMBL/GenBank/DDBJ databases">
        <authorList>
            <consortium name="DOE Joint Genome Institute"/>
            <person name="Eisen J."/>
            <person name="Huntemann M."/>
            <person name="Han J."/>
            <person name="Chen A."/>
            <person name="Kyrpides N."/>
            <person name="Mavromatis K."/>
            <person name="Markowitz V."/>
            <person name="Palaniappan K."/>
            <person name="Ivanova N."/>
            <person name="Schaumberg A."/>
            <person name="Pati A."/>
            <person name="Liolios K."/>
            <person name="Nordberg H.P."/>
            <person name="Cantor M.N."/>
            <person name="Hua S.X."/>
            <person name="Woyke T."/>
        </authorList>
    </citation>
    <scope>NUCLEOTIDE SEQUENCE [LARGE SCALE GENOMIC DNA]</scope>
    <source>
        <strain evidence="9">DSM 19437</strain>
    </source>
</reference>
<dbReference type="Pfam" id="PF07681">
    <property type="entry name" value="DoxX"/>
    <property type="match status" value="1"/>
</dbReference>
<evidence type="ECO:0000313" key="9">
    <source>
        <dbReference type="Proteomes" id="UP000003586"/>
    </source>
</evidence>
<evidence type="ECO:0000256" key="3">
    <source>
        <dbReference type="ARBA" id="ARBA00022475"/>
    </source>
</evidence>
<evidence type="ECO:0000256" key="7">
    <source>
        <dbReference type="SAM" id="Phobius"/>
    </source>
</evidence>
<evidence type="ECO:0000313" key="8">
    <source>
        <dbReference type="EMBL" id="AHF14315.1"/>
    </source>
</evidence>
<dbReference type="PANTHER" id="PTHR33452">
    <property type="entry name" value="OXIDOREDUCTASE CATD-RELATED"/>
    <property type="match status" value="1"/>
</dbReference>
<accession>W0EU24</accession>
<dbReference type="AlphaFoldDB" id="W0EU24"/>
<dbReference type="RefSeq" id="WP_008583955.1">
    <property type="nucleotide sequence ID" value="NZ_CP007035.1"/>
</dbReference>
<feature type="transmembrane region" description="Helical" evidence="7">
    <location>
        <begin position="73"/>
        <end position="91"/>
    </location>
</feature>
<organism evidence="8 9">
    <name type="scientific">Niabella soli DSM 19437</name>
    <dbReference type="NCBI Taxonomy" id="929713"/>
    <lineage>
        <taxon>Bacteria</taxon>
        <taxon>Pseudomonadati</taxon>
        <taxon>Bacteroidota</taxon>
        <taxon>Chitinophagia</taxon>
        <taxon>Chitinophagales</taxon>
        <taxon>Chitinophagaceae</taxon>
        <taxon>Niabella</taxon>
    </lineage>
</organism>
<evidence type="ECO:0000256" key="6">
    <source>
        <dbReference type="ARBA" id="ARBA00023136"/>
    </source>
</evidence>
<dbReference type="InterPro" id="IPR051907">
    <property type="entry name" value="DoxX-like_oxidoreductase"/>
</dbReference>
<dbReference type="HOGENOM" id="CLU_058421_3_3_10"/>
<feature type="transmembrane region" description="Helical" evidence="7">
    <location>
        <begin position="43"/>
        <end position="66"/>
    </location>
</feature>
<evidence type="ECO:0000256" key="4">
    <source>
        <dbReference type="ARBA" id="ARBA00022692"/>
    </source>
</evidence>
<keyword evidence="9" id="KW-1185">Reference proteome</keyword>
<comment type="similarity">
    <text evidence="2">Belongs to the DoxX family.</text>
</comment>
<evidence type="ECO:0000256" key="5">
    <source>
        <dbReference type="ARBA" id="ARBA00022989"/>
    </source>
</evidence>
<proteinExistence type="inferred from homology"/>
<keyword evidence="3" id="KW-1003">Cell membrane</keyword>
<gene>
    <name evidence="8" type="ORF">NIASO_02170</name>
</gene>
<keyword evidence="4 7" id="KW-0812">Transmembrane</keyword>
<evidence type="ECO:0000256" key="1">
    <source>
        <dbReference type="ARBA" id="ARBA00004651"/>
    </source>
</evidence>
<sequence>MNAKAQNSVWVVRLIPGLVFFLEGIQKFLYADTLGVGRFIKIGIPYAGFWAPFVGATEIVCGLLLIIGLFTRLAAIPLLIVMMVAFAYTKWPLLLSKGFLPMFHEYRTDFAMTLSLIFLLISGGGRYSIDWIRFNKRI</sequence>
<feature type="transmembrane region" description="Helical" evidence="7">
    <location>
        <begin position="12"/>
        <end position="31"/>
    </location>
</feature>
<dbReference type="eggNOG" id="COG2259">
    <property type="taxonomic scope" value="Bacteria"/>
</dbReference>
<dbReference type="GO" id="GO:0005886">
    <property type="term" value="C:plasma membrane"/>
    <property type="evidence" value="ECO:0007669"/>
    <property type="project" value="UniProtKB-SubCell"/>
</dbReference>
<keyword evidence="5 7" id="KW-1133">Transmembrane helix</keyword>
<dbReference type="EMBL" id="CP007035">
    <property type="protein sequence ID" value="AHF14315.1"/>
    <property type="molecule type" value="Genomic_DNA"/>
</dbReference>
<dbReference type="PANTHER" id="PTHR33452:SF1">
    <property type="entry name" value="INNER MEMBRANE PROTEIN YPHA-RELATED"/>
    <property type="match status" value="1"/>
</dbReference>
<comment type="subcellular location">
    <subcellularLocation>
        <location evidence="1">Cell membrane</location>
        <topology evidence="1">Multi-pass membrane protein</topology>
    </subcellularLocation>
</comment>
<dbReference type="InterPro" id="IPR032808">
    <property type="entry name" value="DoxX"/>
</dbReference>
<dbReference type="STRING" id="929713.NIASO_02170"/>
<dbReference type="OrthoDB" id="9813193at2"/>